<dbReference type="AlphaFoldDB" id="A0A6B2KZE1"/>
<feature type="signal peptide" evidence="1">
    <location>
        <begin position="1"/>
        <end position="24"/>
    </location>
</feature>
<organism evidence="2">
    <name type="scientific">Arcella intermedia</name>
    <dbReference type="NCBI Taxonomy" id="1963864"/>
    <lineage>
        <taxon>Eukaryota</taxon>
        <taxon>Amoebozoa</taxon>
        <taxon>Tubulinea</taxon>
        <taxon>Elardia</taxon>
        <taxon>Arcellinida</taxon>
        <taxon>Sphaerothecina</taxon>
        <taxon>Arcellidae</taxon>
        <taxon>Arcella</taxon>
    </lineage>
</organism>
<evidence type="ECO:0000256" key="1">
    <source>
        <dbReference type="SAM" id="SignalP"/>
    </source>
</evidence>
<protein>
    <recommendedName>
        <fullName evidence="3">Conditioned medium factor</fullName>
    </recommendedName>
</protein>
<keyword evidence="1" id="KW-0732">Signal</keyword>
<dbReference type="InterPro" id="IPR029058">
    <property type="entry name" value="AB_hydrolase_fold"/>
</dbReference>
<reference evidence="2" key="1">
    <citation type="journal article" date="2020" name="J. Eukaryot. Microbiol.">
        <title>De novo Sequencing, Assembly and Annotation of the Transcriptome for the Free-Living Testate Amoeba Arcella intermedia.</title>
        <authorList>
            <person name="Ribeiro G.M."/>
            <person name="Porfirio-Sousa A.L."/>
            <person name="Maurer-Alcala X.X."/>
            <person name="Katz L.A."/>
            <person name="Lahr D.J.G."/>
        </authorList>
    </citation>
    <scope>NUCLEOTIDE SEQUENCE</scope>
</reference>
<dbReference type="EMBL" id="GIBP01001100">
    <property type="protein sequence ID" value="NDV30069.1"/>
    <property type="molecule type" value="Transcribed_RNA"/>
</dbReference>
<sequence length="664" mass="72146">MLRGVWLVAVLTLASLCVVSSTFAYPEKHLAGPPTEFDMHRVPQPQNVITKEKSTSEYIWFQPQKNTQEVYRVMFPVDGPEEFVFSFSSPYISDLSFALYDPTGNLLPLEPIQSSMPIGEDVKIPTSVYIVKNSVEGTYVLVITTTMDYDRVSKLSTSSYPNAVLTIINNDKLEIESHYSSYLIKKGQSIGIVSQIVDVLTRSVPENIVVSSALLEVITPAGEDLEVTMTDSDDSLKPFNIPPSSGVYGAHIVASLPGEYLLQAKIQGSVRDPITASTRSFYRSSQHVIQVSPSDIEFSGTASIKTQSSGLLSVDIGVSVTTQTQLRAYTEVWGRNAQNDLVPVCWLGGVVMISGNHVSLELNPKWLQLAGVTGSLVLRGTYLNDLDTTFPVAISSTDIPVADSEALVSPATFDATMTITKEMREGVNPLKEYFQQLKSKNAAAPNLVLLPGYCSQDNPWSSSTKFENGAYFQSGGGNIGNHEFAGKVMDFVKNMQLPSFSLIGHSQGGMVSAHIHNYFFTGLEMATGGRLIQTVGTPWKGCSAAGGLADLGDIFGVACGSNNDLSLDGAVNWLAGITSETRKDIHFYTTTYELGNFFGDYCNAAMNLVLEWPNDGTTEIDYAILDGANYAGNTEKWCHTSSMAYPAQYTDEARNGEMNALAAR</sequence>
<evidence type="ECO:0008006" key="3">
    <source>
        <dbReference type="Google" id="ProtNLM"/>
    </source>
</evidence>
<evidence type="ECO:0000313" key="2">
    <source>
        <dbReference type="EMBL" id="NDV30069.1"/>
    </source>
</evidence>
<feature type="chain" id="PRO_5025622934" description="Conditioned medium factor" evidence="1">
    <location>
        <begin position="25"/>
        <end position="664"/>
    </location>
</feature>
<accession>A0A6B2KZE1</accession>
<dbReference type="SUPFAM" id="SSF53474">
    <property type="entry name" value="alpha/beta-Hydrolases"/>
    <property type="match status" value="1"/>
</dbReference>
<proteinExistence type="predicted"/>
<name>A0A6B2KZE1_9EUKA</name>
<dbReference type="Gene3D" id="3.40.50.1820">
    <property type="entry name" value="alpha/beta hydrolase"/>
    <property type="match status" value="1"/>
</dbReference>